<dbReference type="InterPro" id="IPR002509">
    <property type="entry name" value="NODB_dom"/>
</dbReference>
<comment type="caution">
    <text evidence="3">The sequence shown here is derived from an EMBL/GenBank/DDBJ whole genome shotgun (WGS) entry which is preliminary data.</text>
</comment>
<dbReference type="PROSITE" id="PS51677">
    <property type="entry name" value="NODB"/>
    <property type="match status" value="1"/>
</dbReference>
<dbReference type="CDD" id="cd10941">
    <property type="entry name" value="CE4_PuuE_HpPgdA_like_2"/>
    <property type="match status" value="1"/>
</dbReference>
<dbReference type="PANTHER" id="PTHR47561">
    <property type="entry name" value="POLYSACCHARIDE DEACETYLASE FAMILY PROTEIN (AFU_ORTHOLOGUE AFUA_6G05030)"/>
    <property type="match status" value="1"/>
</dbReference>
<accession>A0ABT4Q6X8</accession>
<dbReference type="PANTHER" id="PTHR47561:SF1">
    <property type="entry name" value="POLYSACCHARIDE DEACETYLASE FAMILY PROTEIN (AFU_ORTHOLOGUE AFUA_6G05030)"/>
    <property type="match status" value="1"/>
</dbReference>
<dbReference type="Pfam" id="PF01522">
    <property type="entry name" value="Polysacc_deac_1"/>
    <property type="match status" value="1"/>
</dbReference>
<protein>
    <submittedName>
        <fullName evidence="3">DUF3473 domain-containing protein</fullName>
    </submittedName>
</protein>
<evidence type="ECO:0000259" key="2">
    <source>
        <dbReference type="PROSITE" id="PS51677"/>
    </source>
</evidence>
<dbReference type="Gene3D" id="3.20.20.370">
    <property type="entry name" value="Glycoside hydrolase/deacetylase"/>
    <property type="match status" value="1"/>
</dbReference>
<dbReference type="InterPro" id="IPR045235">
    <property type="entry name" value="PuuE_HpPgdA-like"/>
</dbReference>
<keyword evidence="4" id="KW-1185">Reference proteome</keyword>
<evidence type="ECO:0000256" key="1">
    <source>
        <dbReference type="SAM" id="MobiDB-lite"/>
    </source>
</evidence>
<feature type="region of interest" description="Disordered" evidence="1">
    <location>
        <begin position="279"/>
        <end position="298"/>
    </location>
</feature>
<evidence type="ECO:0000313" key="3">
    <source>
        <dbReference type="EMBL" id="MCZ8512622.1"/>
    </source>
</evidence>
<dbReference type="Pfam" id="PF11959">
    <property type="entry name" value="DUF3473"/>
    <property type="match status" value="1"/>
</dbReference>
<proteinExistence type="predicted"/>
<organism evidence="3 4">
    <name type="scientific">Paenibacillus gyeongsangnamensis</name>
    <dbReference type="NCBI Taxonomy" id="3388067"/>
    <lineage>
        <taxon>Bacteria</taxon>
        <taxon>Bacillati</taxon>
        <taxon>Bacillota</taxon>
        <taxon>Bacilli</taxon>
        <taxon>Bacillales</taxon>
        <taxon>Paenibacillaceae</taxon>
        <taxon>Paenibacillus</taxon>
    </lineage>
</organism>
<dbReference type="RefSeq" id="WP_269881068.1">
    <property type="nucleotide sequence ID" value="NZ_JAQAGZ010000005.1"/>
</dbReference>
<reference evidence="3 4" key="1">
    <citation type="submission" date="2022-12" db="EMBL/GenBank/DDBJ databases">
        <title>Draft genome sequence of Paenibacillus sp. dW9.</title>
        <authorList>
            <person name="Choi E.-W."/>
            <person name="Kim D.-U."/>
        </authorList>
    </citation>
    <scope>NUCLEOTIDE SEQUENCE [LARGE SCALE GENOMIC DNA]</scope>
    <source>
        <strain evidence="4">dW9</strain>
    </source>
</reference>
<sequence>MLNALTVDVEDWYMTSDFDIPHQEWHRFEDRVAGSTRMLLELFEKYEVKGTFFILGCVASRHPELVAEIAGRGHEIASHGYWHRMLTRLSEEEFREDLRLSKRLLEEISGSPVTMFRAPSWSIAKDRFHYLRIMEEEGFHCDSSLQPFRTPLSGVDGAPLEPFMPVVNGRKLELLEFPPTVLQMKGIRMPFSGGFYLRVLPYPFIRQALRSVNRTRPGMIYIHPWEVDPDQPRLPGSPLVRLSHYYRLRSTLGKLERLLQDFEFVPLGKLLEPSKDSYPAVALGNGQPGQAAEESRFP</sequence>
<dbReference type="Proteomes" id="UP001527882">
    <property type="component" value="Unassembled WGS sequence"/>
</dbReference>
<gene>
    <name evidence="3" type="ORF">O9H85_09390</name>
</gene>
<name>A0ABT4Q6X8_9BACL</name>
<dbReference type="InterPro" id="IPR022560">
    <property type="entry name" value="DUF3473"/>
</dbReference>
<evidence type="ECO:0000313" key="4">
    <source>
        <dbReference type="Proteomes" id="UP001527882"/>
    </source>
</evidence>
<dbReference type="InterPro" id="IPR011330">
    <property type="entry name" value="Glyco_hydro/deAcase_b/a-brl"/>
</dbReference>
<feature type="domain" description="NodB homology" evidence="2">
    <location>
        <begin position="10"/>
        <end position="298"/>
    </location>
</feature>
<dbReference type="EMBL" id="JAQAGZ010000005">
    <property type="protein sequence ID" value="MCZ8512622.1"/>
    <property type="molecule type" value="Genomic_DNA"/>
</dbReference>
<dbReference type="SUPFAM" id="SSF88713">
    <property type="entry name" value="Glycoside hydrolase/deacetylase"/>
    <property type="match status" value="1"/>
</dbReference>